<evidence type="ECO:0000256" key="1">
    <source>
        <dbReference type="SAM" id="MobiDB-lite"/>
    </source>
</evidence>
<feature type="signal peptide" evidence="2">
    <location>
        <begin position="1"/>
        <end position="20"/>
    </location>
</feature>
<name>A0ABW4QY74_9BACT</name>
<keyword evidence="2" id="KW-0732">Signal</keyword>
<reference evidence="4" key="1">
    <citation type="journal article" date="2019" name="Int. J. Syst. Evol. Microbiol.">
        <title>The Global Catalogue of Microorganisms (GCM) 10K type strain sequencing project: providing services to taxonomists for standard genome sequencing and annotation.</title>
        <authorList>
            <consortium name="The Broad Institute Genomics Platform"/>
            <consortium name="The Broad Institute Genome Sequencing Center for Infectious Disease"/>
            <person name="Wu L."/>
            <person name="Ma J."/>
        </authorList>
    </citation>
    <scope>NUCLEOTIDE SEQUENCE [LARGE SCALE GENOMIC DNA]</scope>
    <source>
        <strain evidence="4">CGMCC 1.15795</strain>
    </source>
</reference>
<evidence type="ECO:0000313" key="3">
    <source>
        <dbReference type="EMBL" id="MFD1874091.1"/>
    </source>
</evidence>
<gene>
    <name evidence="3" type="ORF">ACFSDX_16730</name>
</gene>
<dbReference type="RefSeq" id="WP_382315575.1">
    <property type="nucleotide sequence ID" value="NZ_JBHUFD010000006.1"/>
</dbReference>
<dbReference type="Proteomes" id="UP001597197">
    <property type="component" value="Unassembled WGS sequence"/>
</dbReference>
<feature type="chain" id="PRO_5046204574" evidence="2">
    <location>
        <begin position="21"/>
        <end position="42"/>
    </location>
</feature>
<evidence type="ECO:0000313" key="4">
    <source>
        <dbReference type="Proteomes" id="UP001597197"/>
    </source>
</evidence>
<sequence>MNYLLGAATLLLPFATLGQATPTPPKPADGMPPARPRRPRCG</sequence>
<dbReference type="EMBL" id="JBHUFD010000006">
    <property type="protein sequence ID" value="MFD1874091.1"/>
    <property type="molecule type" value="Genomic_DNA"/>
</dbReference>
<protein>
    <submittedName>
        <fullName evidence="3">Uncharacterized protein</fullName>
    </submittedName>
</protein>
<organism evidence="3 4">
    <name type="scientific">Hymenobacter bucti</name>
    <dbReference type="NCBI Taxonomy" id="1844114"/>
    <lineage>
        <taxon>Bacteria</taxon>
        <taxon>Pseudomonadati</taxon>
        <taxon>Bacteroidota</taxon>
        <taxon>Cytophagia</taxon>
        <taxon>Cytophagales</taxon>
        <taxon>Hymenobacteraceae</taxon>
        <taxon>Hymenobacter</taxon>
    </lineage>
</organism>
<evidence type="ECO:0000256" key="2">
    <source>
        <dbReference type="SAM" id="SignalP"/>
    </source>
</evidence>
<keyword evidence="4" id="KW-1185">Reference proteome</keyword>
<comment type="caution">
    <text evidence="3">The sequence shown here is derived from an EMBL/GenBank/DDBJ whole genome shotgun (WGS) entry which is preliminary data.</text>
</comment>
<proteinExistence type="predicted"/>
<feature type="region of interest" description="Disordered" evidence="1">
    <location>
        <begin position="15"/>
        <end position="42"/>
    </location>
</feature>
<accession>A0ABW4QY74</accession>